<dbReference type="KEGG" id="mher:K3U94_14500"/>
<gene>
    <name evidence="3" type="ORF">K3U94_14500</name>
</gene>
<accession>A0A9X7WDI4</accession>
<reference evidence="3" key="1">
    <citation type="submission" date="2021-08" db="EMBL/GenBank/DDBJ databases">
        <title>Whole genome sequencing of non-tuberculosis mycobacteria type-strains.</title>
        <authorList>
            <person name="Igarashi Y."/>
            <person name="Osugi A."/>
            <person name="Mitarai S."/>
        </authorList>
    </citation>
    <scope>NUCLEOTIDE SEQUENCE</scope>
    <source>
        <strain evidence="3">JCM 30995</strain>
    </source>
</reference>
<dbReference type="Gene3D" id="3.40.50.1820">
    <property type="entry name" value="alpha/beta hydrolase"/>
    <property type="match status" value="1"/>
</dbReference>
<dbReference type="Pfam" id="PF08237">
    <property type="entry name" value="PE-PPE"/>
    <property type="match status" value="1"/>
</dbReference>
<dbReference type="RefSeq" id="WP_220694154.1">
    <property type="nucleotide sequence ID" value="NZ_CP080997.1"/>
</dbReference>
<feature type="signal peptide" evidence="1">
    <location>
        <begin position="1"/>
        <end position="23"/>
    </location>
</feature>
<feature type="domain" description="PE-PPE" evidence="2">
    <location>
        <begin position="88"/>
        <end position="314"/>
    </location>
</feature>
<evidence type="ECO:0000313" key="3">
    <source>
        <dbReference type="EMBL" id="QZA06248.1"/>
    </source>
</evidence>
<organism evidence="3 4">
    <name type="scientific">Mycolicibacter heraklionensis</name>
    <dbReference type="NCBI Taxonomy" id="512402"/>
    <lineage>
        <taxon>Bacteria</taxon>
        <taxon>Bacillati</taxon>
        <taxon>Actinomycetota</taxon>
        <taxon>Actinomycetes</taxon>
        <taxon>Mycobacteriales</taxon>
        <taxon>Mycobacteriaceae</taxon>
        <taxon>Mycolicibacter</taxon>
    </lineage>
</organism>
<sequence length="480" mass="49981">MTARRIGSSRAAPWAIAGSTLLAAASTVASAPAIGTTPWTVQTLLLAGDTALVMGGTGIQVPNPSPDYIVDVTTKYITPNFPDFTADQAQGLFTPENLYPLTGTKSLTLDQSLDQGVQILHDAIMQEVGTGNRVAVLGYSQSAVIASLEMQKLAGLPPGEQPSPDDLHFVLIGDPSNPNGGFFERLVGFTAPSLGATLTGATPSDTPYPTDIYTIQYDGYADFPKYPLNLLSDLNALLGVLYGHGMYPALTAEQISDARELATSPGYDGATTYYMIPTENLPLLEPLRSIPVVGDPLADLLQPALKVLVDLGYDDPFAATTYADVPTPIGLFPNIDVGTVLDDLARGAQQGFQQFVNDLGSLSMPDPAALVAATLPSIPSGPGDFVSELTHIVNTVTSVVATNYAALLPTADLLLTLLTSVPLYNAQLFMAGIEAGNLVDAIGNPLAADAALISMGLGLLGLNVLNTATFTVDALAGLFS</sequence>
<name>A0A9X7WDI4_9MYCO</name>
<dbReference type="Proteomes" id="UP000825008">
    <property type="component" value="Chromosome"/>
</dbReference>
<dbReference type="AlphaFoldDB" id="A0A9X7WDI4"/>
<evidence type="ECO:0000256" key="1">
    <source>
        <dbReference type="SAM" id="SignalP"/>
    </source>
</evidence>
<proteinExistence type="predicted"/>
<dbReference type="InterPro" id="IPR029058">
    <property type="entry name" value="AB_hydrolase_fold"/>
</dbReference>
<keyword evidence="1" id="KW-0732">Signal</keyword>
<evidence type="ECO:0000313" key="4">
    <source>
        <dbReference type="Proteomes" id="UP000825008"/>
    </source>
</evidence>
<dbReference type="EMBL" id="CP080997">
    <property type="protein sequence ID" value="QZA06248.1"/>
    <property type="molecule type" value="Genomic_DNA"/>
</dbReference>
<evidence type="ECO:0000259" key="2">
    <source>
        <dbReference type="Pfam" id="PF08237"/>
    </source>
</evidence>
<feature type="chain" id="PRO_5040906804" evidence="1">
    <location>
        <begin position="24"/>
        <end position="480"/>
    </location>
</feature>
<protein>
    <submittedName>
        <fullName evidence="3">PE-PPE domain-containing protein</fullName>
    </submittedName>
</protein>
<dbReference type="InterPro" id="IPR013228">
    <property type="entry name" value="PE-PPE_C"/>
</dbReference>